<evidence type="ECO:0000259" key="5">
    <source>
        <dbReference type="Pfam" id="PF13649"/>
    </source>
</evidence>
<comment type="pathway">
    <text evidence="1">Secondary metabolite biosynthesis.</text>
</comment>
<protein>
    <recommendedName>
        <fullName evidence="5">Methyltransferase domain-containing protein</fullName>
    </recommendedName>
</protein>
<dbReference type="InterPro" id="IPR029063">
    <property type="entry name" value="SAM-dependent_MTases_sf"/>
</dbReference>
<comment type="similarity">
    <text evidence="4">Belongs to the class I-like SAM-binding methyltransferase superfamily.</text>
</comment>
<dbReference type="PANTHER" id="PTHR35897">
    <property type="entry name" value="METHYLTRANSFERASE AUSD"/>
    <property type="match status" value="1"/>
</dbReference>
<sequence length="550" mass="63000">MALSNVSPDFNLADGRGYMLGRSYAAASRLNFQHYLWKESLHFSLHPSISIPTDARIADVATGTAIWLIDVAREYSTAKLDGFDINTSQAPPKQWLSPNFTLKTWNVFDPVPESMIGVYDVVHVRLLVLVVQNSDPRHILRNLLRMLKPGGYIQWDELNYPGTHVRTSNSSLHTPALHELREMVYSRGRNDWTLQLPDFFAEQGLLDTMIYHFQDPPELARANGEQHLLTMEEFASSLAKTDHREEATKIFSLIQDVGQEVLNGAALSMPRVVCVGKKASGETRLACQWYKANIGPRLKPKIRKVYETWAGFTDSELIPHLHRIRDRAWLHGGYPCIGEWVFLLPSISSFPEYPEVLARALAGDTILDLGCGLGQDLRLLAADGTSPRNMYASDISRELWDLGFELFNDRNKMVANFLQTNICDTGSGLEQWKGMFDIIIANQFFHLFDWEGQASIMKRVVELSKSGTILIGYQRAQVPPRELDRPWGNMFFHDDETFRKLWQRVELETKSKWDLEVKLVDLREWGMEEEDIDWMPEGRKGINFVVRRRS</sequence>
<proteinExistence type="inferred from homology"/>
<dbReference type="PANTHER" id="PTHR35897:SF1">
    <property type="entry name" value="METHYLTRANSFERASE AUSD"/>
    <property type="match status" value="1"/>
</dbReference>
<evidence type="ECO:0000313" key="6">
    <source>
        <dbReference type="EMBL" id="KAF6220708.1"/>
    </source>
</evidence>
<dbReference type="CDD" id="cd02440">
    <property type="entry name" value="AdoMet_MTases"/>
    <property type="match status" value="1"/>
</dbReference>
<keyword evidence="3" id="KW-0949">S-adenosyl-L-methionine</keyword>
<accession>A0A8H6CBW1</accession>
<keyword evidence="7" id="KW-1185">Reference proteome</keyword>
<dbReference type="Proteomes" id="UP000593566">
    <property type="component" value="Unassembled WGS sequence"/>
</dbReference>
<reference evidence="6 7" key="1">
    <citation type="journal article" date="2020" name="Genomics">
        <title>Complete, high-quality genomes from long-read metagenomic sequencing of two wolf lichen thalli reveals enigmatic genome architecture.</title>
        <authorList>
            <person name="McKenzie S.K."/>
            <person name="Walston R.F."/>
            <person name="Allen J.L."/>
        </authorList>
    </citation>
    <scope>NUCLEOTIDE SEQUENCE [LARGE SCALE GENOMIC DNA]</scope>
    <source>
        <strain evidence="6">WasteWater1</strain>
    </source>
</reference>
<dbReference type="Gene3D" id="3.40.50.150">
    <property type="entry name" value="Vaccinia Virus protein VP39"/>
    <property type="match status" value="2"/>
</dbReference>
<comment type="caution">
    <text evidence="6">The sequence shown here is derived from an EMBL/GenBank/DDBJ whole genome shotgun (WGS) entry which is preliminary data.</text>
</comment>
<dbReference type="EMBL" id="JACCJB010000016">
    <property type="protein sequence ID" value="KAF6220708.1"/>
    <property type="molecule type" value="Genomic_DNA"/>
</dbReference>
<evidence type="ECO:0000256" key="1">
    <source>
        <dbReference type="ARBA" id="ARBA00005179"/>
    </source>
</evidence>
<dbReference type="Pfam" id="PF13649">
    <property type="entry name" value="Methyltransf_25"/>
    <property type="match status" value="1"/>
</dbReference>
<dbReference type="AlphaFoldDB" id="A0A8H6CBW1"/>
<gene>
    <name evidence="6" type="ORF">HO133_003141</name>
</gene>
<feature type="domain" description="Methyltransferase" evidence="5">
    <location>
        <begin position="366"/>
        <end position="466"/>
    </location>
</feature>
<keyword evidence="2" id="KW-0808">Transferase</keyword>
<dbReference type="GO" id="GO:0016740">
    <property type="term" value="F:transferase activity"/>
    <property type="evidence" value="ECO:0007669"/>
    <property type="project" value="UniProtKB-KW"/>
</dbReference>
<name>A0A8H6CBW1_9LECA</name>
<dbReference type="InterPro" id="IPR041698">
    <property type="entry name" value="Methyltransf_25"/>
</dbReference>
<organism evidence="6 7">
    <name type="scientific">Letharia lupina</name>
    <dbReference type="NCBI Taxonomy" id="560253"/>
    <lineage>
        <taxon>Eukaryota</taxon>
        <taxon>Fungi</taxon>
        <taxon>Dikarya</taxon>
        <taxon>Ascomycota</taxon>
        <taxon>Pezizomycotina</taxon>
        <taxon>Lecanoromycetes</taxon>
        <taxon>OSLEUM clade</taxon>
        <taxon>Lecanoromycetidae</taxon>
        <taxon>Lecanorales</taxon>
        <taxon>Lecanorineae</taxon>
        <taxon>Parmeliaceae</taxon>
        <taxon>Letharia</taxon>
    </lineage>
</organism>
<dbReference type="InterPro" id="IPR051654">
    <property type="entry name" value="Meroterpenoid_MTases"/>
</dbReference>
<evidence type="ECO:0000313" key="7">
    <source>
        <dbReference type="Proteomes" id="UP000593566"/>
    </source>
</evidence>
<dbReference type="SUPFAM" id="SSF53335">
    <property type="entry name" value="S-adenosyl-L-methionine-dependent methyltransferases"/>
    <property type="match status" value="2"/>
</dbReference>
<evidence type="ECO:0000256" key="4">
    <source>
        <dbReference type="ARBA" id="ARBA00038314"/>
    </source>
</evidence>
<dbReference type="Pfam" id="PF13489">
    <property type="entry name" value="Methyltransf_23"/>
    <property type="match status" value="1"/>
</dbReference>
<dbReference type="GeneID" id="59331553"/>
<evidence type="ECO:0000256" key="2">
    <source>
        <dbReference type="ARBA" id="ARBA00022679"/>
    </source>
</evidence>
<evidence type="ECO:0000256" key="3">
    <source>
        <dbReference type="ARBA" id="ARBA00022691"/>
    </source>
</evidence>
<dbReference type="RefSeq" id="XP_037150143.1">
    <property type="nucleotide sequence ID" value="XM_037294065.1"/>
</dbReference>